<organism evidence="1 2">
    <name type="scientific">Enterocloster citroniae</name>
    <dbReference type="NCBI Taxonomy" id="358743"/>
    <lineage>
        <taxon>Bacteria</taxon>
        <taxon>Bacillati</taxon>
        <taxon>Bacillota</taxon>
        <taxon>Clostridia</taxon>
        <taxon>Lachnospirales</taxon>
        <taxon>Lachnospiraceae</taxon>
        <taxon>Enterocloster</taxon>
    </lineage>
</organism>
<protein>
    <submittedName>
        <fullName evidence="1">Acetamidase</fullName>
    </submittedName>
</protein>
<dbReference type="Pfam" id="PF03069">
    <property type="entry name" value="FmdA_AmdA"/>
    <property type="match status" value="2"/>
</dbReference>
<evidence type="ECO:0000313" key="2">
    <source>
        <dbReference type="Proteomes" id="UP000708338"/>
    </source>
</evidence>
<sequence>MNRYIEKKHVIHTFSPDHVPAASARPGETLIFETYDCHMGQLLREGSDFDHMDKSLANPATGPVYIEGACPQDILRLAIRNIELDQVGILDKGPTAGALKEHFPEYIIRRLPVKDGMVHYGHLQIPVRPMIGVIGTAPKGHAVSTLAPGDHGGNMDCTSIGPGAVLYLPVRVPGALLAMGDLHAVMGDGECGNCGVETGGRVTVQVDVVKNHPIPWPLVETGDRWIAIASRENVDEACQKAVDQMFTFLTVEAGLSKLDAGMLIDMLGNLVVCQIVNPQKTVRLEMPKWPLEKLGFYGFADQESITRTRGLKGEQEVRP</sequence>
<dbReference type="RefSeq" id="WP_117451410.1">
    <property type="nucleotide sequence ID" value="NZ_CABJDD010000009.1"/>
</dbReference>
<dbReference type="PANTHER" id="PTHR31891:SF1">
    <property type="entry name" value="FORMAMIDASE C869.04-RELATED"/>
    <property type="match status" value="1"/>
</dbReference>
<comment type="caution">
    <text evidence="1">The sequence shown here is derived from an EMBL/GenBank/DDBJ whole genome shotgun (WGS) entry which is preliminary data.</text>
</comment>
<dbReference type="PANTHER" id="PTHR31891">
    <property type="entry name" value="FORMAMIDASE C869.04-RELATED"/>
    <property type="match status" value="1"/>
</dbReference>
<dbReference type="Proteomes" id="UP000708338">
    <property type="component" value="Unassembled WGS sequence"/>
</dbReference>
<dbReference type="AlphaFoldDB" id="A0AA41FJQ1"/>
<dbReference type="GO" id="GO:0016811">
    <property type="term" value="F:hydrolase activity, acting on carbon-nitrogen (but not peptide) bonds, in linear amides"/>
    <property type="evidence" value="ECO:0007669"/>
    <property type="project" value="InterPro"/>
</dbReference>
<dbReference type="InterPro" id="IPR004304">
    <property type="entry name" value="FmdA_AmdA"/>
</dbReference>
<proteinExistence type="predicted"/>
<dbReference type="Gene3D" id="2.60.120.580">
    <property type="entry name" value="Acetamidase/Formamidase-like domains"/>
    <property type="match status" value="1"/>
</dbReference>
<accession>A0AA41FJQ1</accession>
<dbReference type="SUPFAM" id="SSF141130">
    <property type="entry name" value="Acetamidase/Formamidase-like"/>
    <property type="match status" value="1"/>
</dbReference>
<dbReference type="Gene3D" id="2.40.10.120">
    <property type="match status" value="1"/>
</dbReference>
<evidence type="ECO:0000313" key="1">
    <source>
        <dbReference type="EMBL" id="MBT9812627.1"/>
    </source>
</evidence>
<dbReference type="EMBL" id="WQPS01000064">
    <property type="protein sequence ID" value="MBT9812627.1"/>
    <property type="molecule type" value="Genomic_DNA"/>
</dbReference>
<reference evidence="1" key="1">
    <citation type="journal article" date="2021" name="Gut Microbes">
        <title>A synthetic consortium of 100 gut commensals modulates the composition and function in a colon model of the microbiome of elderly subjects.</title>
        <authorList>
            <person name="Perez M."/>
            <person name="Ntemiri A."/>
            <person name="Tan H."/>
            <person name="Harris H.M.B."/>
            <person name="Roager H.M."/>
            <person name="Ribiere C."/>
            <person name="O'Toole P.W."/>
        </authorList>
    </citation>
    <scope>NUCLEOTIDE SEQUENCE</scope>
    <source>
        <strain evidence="1">MCC335</strain>
    </source>
</reference>
<gene>
    <name evidence="1" type="ORF">GPL26_23820</name>
</gene>
<dbReference type="Gene3D" id="3.10.28.20">
    <property type="entry name" value="Acetamidase/Formamidase-like domains"/>
    <property type="match status" value="1"/>
</dbReference>
<name>A0AA41FJQ1_9FIRM</name>